<feature type="region of interest" description="Disordered" evidence="1">
    <location>
        <begin position="1"/>
        <end position="22"/>
    </location>
</feature>
<evidence type="ECO:0000256" key="1">
    <source>
        <dbReference type="SAM" id="MobiDB-lite"/>
    </source>
</evidence>
<reference evidence="2" key="1">
    <citation type="submission" date="2013-08" db="EMBL/GenBank/DDBJ databases">
        <authorList>
            <person name="Mendez C."/>
            <person name="Richter M."/>
            <person name="Ferrer M."/>
            <person name="Sanchez J."/>
        </authorList>
    </citation>
    <scope>NUCLEOTIDE SEQUENCE</scope>
</reference>
<comment type="caution">
    <text evidence="2">The sequence shown here is derived from an EMBL/GenBank/DDBJ whole genome shotgun (WGS) entry which is preliminary data.</text>
</comment>
<gene>
    <name evidence="2" type="ORF">B1B_18878</name>
</gene>
<sequence length="59" mass="6268">SSGPPNPVHGDTDRIVHSGDPLFRGVPSPFRAARYHSLLVDPEGSPRSSSRPHGAPGER</sequence>
<keyword evidence="2" id="KW-0315">Glutamine amidotransferase</keyword>
<reference evidence="2" key="2">
    <citation type="journal article" date="2014" name="ISME J.">
        <title>Microbial stratification in low pH oxic and suboxic macroscopic growths along an acid mine drainage.</title>
        <authorList>
            <person name="Mendez-Garcia C."/>
            <person name="Mesa V."/>
            <person name="Sprenger R.R."/>
            <person name="Richter M."/>
            <person name="Diez M.S."/>
            <person name="Solano J."/>
            <person name="Bargiela R."/>
            <person name="Golyshina O.V."/>
            <person name="Manteca A."/>
            <person name="Ramos J.L."/>
            <person name="Gallego J.R."/>
            <person name="Llorente I."/>
            <person name="Martins Dos Santos V.A."/>
            <person name="Jensen O.N."/>
            <person name="Pelaez A.I."/>
            <person name="Sanchez J."/>
            <person name="Ferrer M."/>
        </authorList>
    </citation>
    <scope>NUCLEOTIDE SEQUENCE</scope>
</reference>
<dbReference type="GO" id="GO:0016740">
    <property type="term" value="F:transferase activity"/>
    <property type="evidence" value="ECO:0007669"/>
    <property type="project" value="UniProtKB-KW"/>
</dbReference>
<evidence type="ECO:0000313" key="2">
    <source>
        <dbReference type="EMBL" id="EQD28414.1"/>
    </source>
</evidence>
<protein>
    <submittedName>
        <fullName evidence="2">Para-aminobenzoate/anthranilate synthase glutamine amidotransferase, component II</fullName>
    </submittedName>
</protein>
<organism evidence="2">
    <name type="scientific">mine drainage metagenome</name>
    <dbReference type="NCBI Taxonomy" id="410659"/>
    <lineage>
        <taxon>unclassified sequences</taxon>
        <taxon>metagenomes</taxon>
        <taxon>ecological metagenomes</taxon>
    </lineage>
</organism>
<proteinExistence type="predicted"/>
<feature type="region of interest" description="Disordered" evidence="1">
    <location>
        <begin position="38"/>
        <end position="59"/>
    </location>
</feature>
<dbReference type="InterPro" id="IPR029062">
    <property type="entry name" value="Class_I_gatase-like"/>
</dbReference>
<dbReference type="SUPFAM" id="SSF52317">
    <property type="entry name" value="Class I glutamine amidotransferase-like"/>
    <property type="match status" value="1"/>
</dbReference>
<dbReference type="EMBL" id="AUZY01012667">
    <property type="protein sequence ID" value="EQD28414.1"/>
    <property type="molecule type" value="Genomic_DNA"/>
</dbReference>
<feature type="non-terminal residue" evidence="2">
    <location>
        <position position="1"/>
    </location>
</feature>
<dbReference type="AlphaFoldDB" id="T0ZI47"/>
<accession>T0ZI47</accession>
<name>T0ZI47_9ZZZZ</name>
<keyword evidence="2" id="KW-0808">Transferase</keyword>
<dbReference type="Gene3D" id="3.40.50.880">
    <property type="match status" value="1"/>
</dbReference>